<dbReference type="EMBL" id="CP026309">
    <property type="protein sequence ID" value="AUV81470.1"/>
    <property type="molecule type" value="Genomic_DNA"/>
</dbReference>
<comment type="similarity">
    <text evidence="2">Belongs to the truncated hemoglobin family. Group I subfamily.</text>
</comment>
<dbReference type="AlphaFoldDB" id="A0A2I8VHT4"/>
<keyword evidence="4" id="KW-0349">Heme</keyword>
<gene>
    <name evidence="8" type="ORF">C2R22_07225</name>
</gene>
<dbReference type="Pfam" id="PF01152">
    <property type="entry name" value="Bac_globin"/>
    <property type="match status" value="1"/>
</dbReference>
<dbReference type="GO" id="GO:0005344">
    <property type="term" value="F:oxygen carrier activity"/>
    <property type="evidence" value="ECO:0007669"/>
    <property type="project" value="UniProtKB-KW"/>
</dbReference>
<protein>
    <submittedName>
        <fullName evidence="8">Group 1 truncated hemoglobin</fullName>
    </submittedName>
</protein>
<organism evidence="8 9">
    <name type="scientific">Salinigranum rubrum</name>
    <dbReference type="NCBI Taxonomy" id="755307"/>
    <lineage>
        <taxon>Archaea</taxon>
        <taxon>Methanobacteriati</taxon>
        <taxon>Methanobacteriota</taxon>
        <taxon>Stenosarchaea group</taxon>
        <taxon>Halobacteria</taxon>
        <taxon>Halobacteriales</taxon>
        <taxon>Haloferacaceae</taxon>
        <taxon>Salinigranum</taxon>
    </lineage>
</organism>
<dbReference type="InterPro" id="IPR019795">
    <property type="entry name" value="Globin_bac-like_CS"/>
</dbReference>
<evidence type="ECO:0000256" key="5">
    <source>
        <dbReference type="ARBA" id="ARBA00022621"/>
    </source>
</evidence>
<sequence>MGSDEPTRDDETEPLYDRLGGRDGIAAVVETFYDRVLADERLHDYFEGMEMDDLRAHQTAFLSAVAGGPEDYSGREMRAAHATLNLDESDFDAVAGHLDEALAAHGVSDADRAAVLREVTSLKPAVLNR</sequence>
<dbReference type="InterPro" id="IPR001486">
    <property type="entry name" value="Hemoglobin_trunc"/>
</dbReference>
<dbReference type="GO" id="GO:0020037">
    <property type="term" value="F:heme binding"/>
    <property type="evidence" value="ECO:0007669"/>
    <property type="project" value="InterPro"/>
</dbReference>
<evidence type="ECO:0000256" key="6">
    <source>
        <dbReference type="ARBA" id="ARBA00022723"/>
    </source>
</evidence>
<dbReference type="RefSeq" id="WP_103425158.1">
    <property type="nucleotide sequence ID" value="NZ_CP026309.1"/>
</dbReference>
<evidence type="ECO:0000256" key="2">
    <source>
        <dbReference type="ARBA" id="ARBA00009660"/>
    </source>
</evidence>
<keyword evidence="9" id="KW-1185">Reference proteome</keyword>
<dbReference type="InterPro" id="IPR009050">
    <property type="entry name" value="Globin-like_sf"/>
</dbReference>
<proteinExistence type="inferred from homology"/>
<keyword evidence="7" id="KW-0408">Iron</keyword>
<dbReference type="PROSITE" id="PS01213">
    <property type="entry name" value="GLOBIN_FAM_2"/>
    <property type="match status" value="1"/>
</dbReference>
<dbReference type="PIRSF" id="PIRSF002030">
    <property type="entry name" value="Globin_Protozoa/Cyanobacteria"/>
    <property type="match status" value="1"/>
</dbReference>
<evidence type="ECO:0000313" key="8">
    <source>
        <dbReference type="EMBL" id="AUV81470.1"/>
    </source>
</evidence>
<dbReference type="Proteomes" id="UP000236584">
    <property type="component" value="Chromosome"/>
</dbReference>
<evidence type="ECO:0000256" key="3">
    <source>
        <dbReference type="ARBA" id="ARBA00022448"/>
    </source>
</evidence>
<keyword evidence="3" id="KW-0813">Transport</keyword>
<dbReference type="InterPro" id="IPR016339">
    <property type="entry name" value="Hemoglobin_trunc_I"/>
</dbReference>
<evidence type="ECO:0000256" key="4">
    <source>
        <dbReference type="ARBA" id="ARBA00022617"/>
    </source>
</evidence>
<reference evidence="8 9" key="1">
    <citation type="submission" date="2018-01" db="EMBL/GenBank/DDBJ databases">
        <title>Complete genome sequence of Salinigranum rubrum GX10T, an extremely halophilic archaeon isolated from a marine solar saltern.</title>
        <authorList>
            <person name="Han S."/>
        </authorList>
    </citation>
    <scope>NUCLEOTIDE SEQUENCE [LARGE SCALE GENOMIC DNA]</scope>
    <source>
        <strain evidence="8 9">GX10</strain>
    </source>
</reference>
<dbReference type="OrthoDB" id="313164at2157"/>
<dbReference type="KEGG" id="srub:C2R22_07225"/>
<accession>A0A2I8VHT4</accession>
<dbReference type="GeneID" id="35591869"/>
<dbReference type="GO" id="GO:0046872">
    <property type="term" value="F:metal ion binding"/>
    <property type="evidence" value="ECO:0007669"/>
    <property type="project" value="UniProtKB-KW"/>
</dbReference>
<evidence type="ECO:0000256" key="7">
    <source>
        <dbReference type="ARBA" id="ARBA00023004"/>
    </source>
</evidence>
<dbReference type="SUPFAM" id="SSF46458">
    <property type="entry name" value="Globin-like"/>
    <property type="match status" value="1"/>
</dbReference>
<keyword evidence="6" id="KW-0479">Metal-binding</keyword>
<dbReference type="CDD" id="cd00454">
    <property type="entry name" value="TrHb1_N"/>
    <property type="match status" value="1"/>
</dbReference>
<evidence type="ECO:0000256" key="1">
    <source>
        <dbReference type="ARBA" id="ARBA00001971"/>
    </source>
</evidence>
<dbReference type="InterPro" id="IPR012292">
    <property type="entry name" value="Globin/Proto"/>
</dbReference>
<comment type="cofactor">
    <cofactor evidence="1">
        <name>heme</name>
        <dbReference type="ChEBI" id="CHEBI:30413"/>
    </cofactor>
</comment>
<name>A0A2I8VHT4_9EURY</name>
<evidence type="ECO:0000313" key="9">
    <source>
        <dbReference type="Proteomes" id="UP000236584"/>
    </source>
</evidence>
<keyword evidence="5" id="KW-0561">Oxygen transport</keyword>
<dbReference type="Gene3D" id="1.10.490.10">
    <property type="entry name" value="Globins"/>
    <property type="match status" value="1"/>
</dbReference>
<dbReference type="GO" id="GO:0019825">
    <property type="term" value="F:oxygen binding"/>
    <property type="evidence" value="ECO:0007669"/>
    <property type="project" value="InterPro"/>
</dbReference>